<dbReference type="Proteomes" id="UP000334019">
    <property type="component" value="Chromosome"/>
</dbReference>
<sequence length="145" mass="15458">MTVVDDRAAAPPPPDAPRATDERSLPSLAGELGEEVRQLARLEFDLAKAEVSEAAGHAKKAGMGFGAAGVLGYVGILFASFALAFGLAELLPTWLAFLIVALVWALGAAVAYGMGRRNLNAFDPVPRRTIDTLKEDVTWLRHRTS</sequence>
<feature type="transmembrane region" description="Helical" evidence="2">
    <location>
        <begin position="65"/>
        <end position="88"/>
    </location>
</feature>
<keyword evidence="2" id="KW-0472">Membrane</keyword>
<protein>
    <submittedName>
        <fullName evidence="3">Phage holin family protein</fullName>
    </submittedName>
</protein>
<dbReference type="KEGG" id="atq:GH723_08145"/>
<dbReference type="RefSeq" id="WP_153759186.1">
    <property type="nucleotide sequence ID" value="NZ_CP045851.1"/>
</dbReference>
<proteinExistence type="predicted"/>
<gene>
    <name evidence="3" type="ORF">GH723_08145</name>
</gene>
<evidence type="ECO:0000256" key="2">
    <source>
        <dbReference type="SAM" id="Phobius"/>
    </source>
</evidence>
<evidence type="ECO:0000256" key="1">
    <source>
        <dbReference type="SAM" id="MobiDB-lite"/>
    </source>
</evidence>
<dbReference type="EMBL" id="CP045851">
    <property type="protein sequence ID" value="QGG95078.1"/>
    <property type="molecule type" value="Genomic_DNA"/>
</dbReference>
<accession>A0A5Q2RDV7</accession>
<name>A0A5Q2RDV7_9ACTN</name>
<evidence type="ECO:0000313" key="4">
    <source>
        <dbReference type="Proteomes" id="UP000334019"/>
    </source>
</evidence>
<reference evidence="3 4" key="1">
    <citation type="submission" date="2019-11" db="EMBL/GenBank/DDBJ databases">
        <authorList>
            <person name="He Y."/>
        </authorList>
    </citation>
    <scope>NUCLEOTIDE SEQUENCE [LARGE SCALE GENOMIC DNA]</scope>
    <source>
        <strain evidence="3 4">SCSIO 58843</strain>
    </source>
</reference>
<keyword evidence="2" id="KW-1133">Transmembrane helix</keyword>
<keyword evidence="2" id="KW-0812">Transmembrane</keyword>
<dbReference type="AlphaFoldDB" id="A0A5Q2RDV7"/>
<feature type="transmembrane region" description="Helical" evidence="2">
    <location>
        <begin position="94"/>
        <end position="114"/>
    </location>
</feature>
<organism evidence="3 4">
    <name type="scientific">Actinomarinicola tropica</name>
    <dbReference type="NCBI Taxonomy" id="2789776"/>
    <lineage>
        <taxon>Bacteria</taxon>
        <taxon>Bacillati</taxon>
        <taxon>Actinomycetota</taxon>
        <taxon>Acidimicrobiia</taxon>
        <taxon>Acidimicrobiales</taxon>
        <taxon>Iamiaceae</taxon>
        <taxon>Actinomarinicola</taxon>
    </lineage>
</organism>
<evidence type="ECO:0000313" key="3">
    <source>
        <dbReference type="EMBL" id="QGG95078.1"/>
    </source>
</evidence>
<dbReference type="Pfam" id="PF07332">
    <property type="entry name" value="Phage_holin_3_6"/>
    <property type="match status" value="1"/>
</dbReference>
<keyword evidence="4" id="KW-1185">Reference proteome</keyword>
<feature type="region of interest" description="Disordered" evidence="1">
    <location>
        <begin position="1"/>
        <end position="27"/>
    </location>
</feature>
<dbReference type="InterPro" id="IPR009937">
    <property type="entry name" value="Phage_holin_3_6"/>
</dbReference>